<evidence type="ECO:0000313" key="10">
    <source>
        <dbReference type="Proteomes" id="UP000009022"/>
    </source>
</evidence>
<feature type="active site" evidence="6">
    <location>
        <position position="31"/>
    </location>
</feature>
<dbReference type="KEGG" id="tad:TRIADDRAFT_51969"/>
<dbReference type="InterPro" id="IPR002115">
    <property type="entry name" value="Tyr_Pase_low_mol_wt_mml"/>
</dbReference>
<evidence type="ECO:0000256" key="7">
    <source>
        <dbReference type="RuleBase" id="RU368115"/>
    </source>
</evidence>
<dbReference type="EC" id="3.1.3.2" evidence="7"/>
<dbReference type="CDD" id="cd16343">
    <property type="entry name" value="LMWPTP"/>
    <property type="match status" value="1"/>
</dbReference>
<dbReference type="GO" id="GO:0005737">
    <property type="term" value="C:cytoplasm"/>
    <property type="evidence" value="ECO:0007669"/>
    <property type="project" value="UniProtKB-SubCell"/>
</dbReference>
<evidence type="ECO:0000256" key="2">
    <source>
        <dbReference type="ARBA" id="ARBA00011063"/>
    </source>
</evidence>
<evidence type="ECO:0000256" key="1">
    <source>
        <dbReference type="ARBA" id="ARBA00004496"/>
    </source>
</evidence>
<dbReference type="EMBL" id="DS985241">
    <property type="protein sequence ID" value="EDV29524.1"/>
    <property type="molecule type" value="Genomic_DNA"/>
</dbReference>
<comment type="subcellular location">
    <subcellularLocation>
        <location evidence="1 7">Cytoplasm</location>
    </subcellularLocation>
</comment>
<evidence type="ECO:0000256" key="6">
    <source>
        <dbReference type="PIRSR" id="PIRSR617867-1"/>
    </source>
</evidence>
<protein>
    <recommendedName>
        <fullName evidence="7">Low molecular weight phosphotyrosine protein phosphatase</fullName>
        <shortName evidence="7">LMW-PTP</shortName>
        <shortName evidence="7">LMW-PTPase</shortName>
        <ecNumber evidence="7">3.1.3.2</ecNumber>
        <ecNumber evidence="7">3.1.3.48</ecNumber>
    </recommendedName>
    <alternativeName>
        <fullName evidence="7">Low molecular weight cytosolic acid phosphatase</fullName>
    </alternativeName>
</protein>
<dbReference type="OrthoDB" id="3388at2759"/>
<keyword evidence="3 7" id="KW-0963">Cytoplasm</keyword>
<dbReference type="PhylomeDB" id="B3RLD6"/>
<dbReference type="SUPFAM" id="SSF52788">
    <property type="entry name" value="Phosphotyrosine protein phosphatases I"/>
    <property type="match status" value="1"/>
</dbReference>
<dbReference type="AlphaFoldDB" id="B3RLD6"/>
<comment type="catalytic activity">
    <reaction evidence="7">
        <text>a phosphate monoester + H2O = an alcohol + phosphate</text>
        <dbReference type="Rhea" id="RHEA:15017"/>
        <dbReference type="ChEBI" id="CHEBI:15377"/>
        <dbReference type="ChEBI" id="CHEBI:30879"/>
        <dbReference type="ChEBI" id="CHEBI:43474"/>
        <dbReference type="ChEBI" id="CHEBI:67140"/>
        <dbReference type="EC" id="3.1.3.2"/>
    </reaction>
</comment>
<dbReference type="PANTHER" id="PTHR11717:SF7">
    <property type="entry name" value="LOW MOLECULAR WEIGHT PHOSPHOTYROSINE PROTEIN PHOSPHATASE"/>
    <property type="match status" value="1"/>
</dbReference>
<dbReference type="RefSeq" id="XP_002108726.1">
    <property type="nucleotide sequence ID" value="XM_002108690.1"/>
</dbReference>
<evidence type="ECO:0000259" key="8">
    <source>
        <dbReference type="SMART" id="SM00226"/>
    </source>
</evidence>
<dbReference type="Gene3D" id="3.40.50.2300">
    <property type="match status" value="1"/>
</dbReference>
<comment type="similarity">
    <text evidence="2 7">Belongs to the low molecular weight phosphotyrosine protein phosphatase family.</text>
</comment>
<feature type="active site" description="Nucleophile" evidence="6">
    <location>
        <position position="25"/>
    </location>
</feature>
<dbReference type="STRING" id="10228.B3RLD6"/>
<dbReference type="PRINTS" id="PR00719">
    <property type="entry name" value="LMWPTPASE"/>
</dbReference>
<dbReference type="Proteomes" id="UP000009022">
    <property type="component" value="Unassembled WGS sequence"/>
</dbReference>
<gene>
    <name evidence="9" type="ORF">TRIADDRAFT_51969</name>
</gene>
<feature type="active site" description="Proton donor" evidence="6">
    <location>
        <position position="142"/>
    </location>
</feature>
<keyword evidence="10" id="KW-1185">Reference proteome</keyword>
<dbReference type="PRINTS" id="PR00720">
    <property type="entry name" value="MAMMALPTPASE"/>
</dbReference>
<dbReference type="InterPro" id="IPR050438">
    <property type="entry name" value="LMW_PTPase"/>
</dbReference>
<evidence type="ECO:0000256" key="3">
    <source>
        <dbReference type="ARBA" id="ARBA00022490"/>
    </source>
</evidence>
<keyword evidence="5 7" id="KW-0904">Protein phosphatase</keyword>
<dbReference type="CTD" id="6749167"/>
<dbReference type="EC" id="3.1.3.48" evidence="7"/>
<dbReference type="InterPro" id="IPR017867">
    <property type="entry name" value="Tyr_phospatase_low_mol_wt"/>
</dbReference>
<dbReference type="GO" id="GO:0004725">
    <property type="term" value="F:protein tyrosine phosphatase activity"/>
    <property type="evidence" value="ECO:0000318"/>
    <property type="project" value="GO_Central"/>
</dbReference>
<feature type="domain" description="Phosphotyrosine protein phosphatase I" evidence="8">
    <location>
        <begin position="19"/>
        <end position="189"/>
    </location>
</feature>
<dbReference type="eggNOG" id="KOG3217">
    <property type="taxonomic scope" value="Eukaryota"/>
</dbReference>
<comment type="catalytic activity">
    <reaction evidence="7">
        <text>O-phospho-L-tyrosyl-[protein] + H2O = L-tyrosyl-[protein] + phosphate</text>
        <dbReference type="Rhea" id="RHEA:10684"/>
        <dbReference type="Rhea" id="RHEA-COMP:10136"/>
        <dbReference type="Rhea" id="RHEA-COMP:20101"/>
        <dbReference type="ChEBI" id="CHEBI:15377"/>
        <dbReference type="ChEBI" id="CHEBI:43474"/>
        <dbReference type="ChEBI" id="CHEBI:46858"/>
        <dbReference type="ChEBI" id="CHEBI:61978"/>
        <dbReference type="EC" id="3.1.3.48"/>
    </reaction>
</comment>
<comment type="function">
    <text evidence="7">Acts on tyrosine phosphorylated proteins, low-MW aryl phosphates and natural and synthetic acyl phosphates.</text>
</comment>
<dbReference type="GO" id="GO:0004726">
    <property type="term" value="F:non-membrane spanning protein tyrosine phosphatase activity"/>
    <property type="evidence" value="ECO:0007669"/>
    <property type="project" value="InterPro"/>
</dbReference>
<evidence type="ECO:0000256" key="4">
    <source>
        <dbReference type="ARBA" id="ARBA00022801"/>
    </source>
</evidence>
<dbReference type="OMA" id="NGITRYS"/>
<dbReference type="Pfam" id="PF01451">
    <property type="entry name" value="LMWPc"/>
    <property type="match status" value="1"/>
</dbReference>
<sequence>MAFTGLNFLKRKKKKSPKYSVMFVCAVNIQRSPMAEAIFYHLVEQRSELNKWDIASSGVSSEATHQQPVSPCTITVLEDNHIKPRLHPSRKLCHDDFKRYRYILCMDEDNLRLAKEKLPHGCKAKVELLGNYDPKGERIVVDPIFDCNDWNAFDPNNPAIIINPRLGNLSDYEHVFQQCWRSCNTFLDFVTGQKA</sequence>
<dbReference type="GeneID" id="6749167"/>
<dbReference type="InParanoid" id="B3RLD6"/>
<evidence type="ECO:0000256" key="5">
    <source>
        <dbReference type="ARBA" id="ARBA00022912"/>
    </source>
</evidence>
<proteinExistence type="inferred from homology"/>
<name>B3RLD6_TRIAD</name>
<keyword evidence="4 7" id="KW-0378">Hydrolase</keyword>
<dbReference type="InterPro" id="IPR023485">
    <property type="entry name" value="Ptyr_pPase"/>
</dbReference>
<reference evidence="9 10" key="1">
    <citation type="journal article" date="2008" name="Nature">
        <title>The Trichoplax genome and the nature of placozoans.</title>
        <authorList>
            <person name="Srivastava M."/>
            <person name="Begovic E."/>
            <person name="Chapman J."/>
            <person name="Putnam N.H."/>
            <person name="Hellsten U."/>
            <person name="Kawashima T."/>
            <person name="Kuo A."/>
            <person name="Mitros T."/>
            <person name="Salamov A."/>
            <person name="Carpenter M.L."/>
            <person name="Signorovitch A.Y."/>
            <person name="Moreno M.A."/>
            <person name="Kamm K."/>
            <person name="Grimwood J."/>
            <person name="Schmutz J."/>
            <person name="Shapiro H."/>
            <person name="Grigoriev I.V."/>
            <person name="Buss L.W."/>
            <person name="Schierwater B."/>
            <person name="Dellaporta S.L."/>
            <person name="Rokhsar D.S."/>
        </authorList>
    </citation>
    <scope>NUCLEOTIDE SEQUENCE [LARGE SCALE GENOMIC DNA]</scope>
    <source>
        <strain evidence="9 10">Grell-BS-1999</strain>
    </source>
</reference>
<dbReference type="PANTHER" id="PTHR11717">
    <property type="entry name" value="LOW MOLECULAR WEIGHT PROTEIN TYROSINE PHOSPHATASE"/>
    <property type="match status" value="1"/>
</dbReference>
<evidence type="ECO:0000313" key="9">
    <source>
        <dbReference type="EMBL" id="EDV29524.1"/>
    </source>
</evidence>
<organism evidence="9 10">
    <name type="scientific">Trichoplax adhaerens</name>
    <name type="common">Trichoplax reptans</name>
    <dbReference type="NCBI Taxonomy" id="10228"/>
    <lineage>
        <taxon>Eukaryota</taxon>
        <taxon>Metazoa</taxon>
        <taxon>Placozoa</taxon>
        <taxon>Uniplacotomia</taxon>
        <taxon>Trichoplacea</taxon>
        <taxon>Trichoplacidae</taxon>
        <taxon>Trichoplax</taxon>
    </lineage>
</organism>
<dbReference type="InterPro" id="IPR036196">
    <property type="entry name" value="Ptyr_pPase_sf"/>
</dbReference>
<dbReference type="GO" id="GO:0003993">
    <property type="term" value="F:acid phosphatase activity"/>
    <property type="evidence" value="ECO:0007669"/>
    <property type="project" value="UniProtKB-UniRule"/>
</dbReference>
<accession>B3RLD6</accession>
<dbReference type="HOGENOM" id="CLU_071415_2_2_1"/>
<dbReference type="SMART" id="SM00226">
    <property type="entry name" value="LMWPc"/>
    <property type="match status" value="1"/>
</dbReference>